<gene>
    <name evidence="8" type="ORF">HNP55_003897</name>
</gene>
<dbReference type="GO" id="GO:0019808">
    <property type="term" value="F:polyamine binding"/>
    <property type="evidence" value="ECO:0007669"/>
    <property type="project" value="InterPro"/>
</dbReference>
<dbReference type="InterPro" id="IPR006059">
    <property type="entry name" value="SBP"/>
</dbReference>
<evidence type="ECO:0000256" key="5">
    <source>
        <dbReference type="PIRNR" id="PIRNR019574"/>
    </source>
</evidence>
<comment type="caution">
    <text evidence="8">The sequence shown here is derived from an EMBL/GenBank/DDBJ whole genome shotgun (WGS) entry which is preliminary data.</text>
</comment>
<dbReference type="GO" id="GO:0042597">
    <property type="term" value="C:periplasmic space"/>
    <property type="evidence" value="ECO:0007669"/>
    <property type="project" value="UniProtKB-SubCell"/>
</dbReference>
<evidence type="ECO:0000313" key="9">
    <source>
        <dbReference type="Proteomes" id="UP000562027"/>
    </source>
</evidence>
<evidence type="ECO:0000256" key="2">
    <source>
        <dbReference type="ARBA" id="ARBA00022448"/>
    </source>
</evidence>
<dbReference type="Pfam" id="PF13416">
    <property type="entry name" value="SBP_bac_8"/>
    <property type="match status" value="1"/>
</dbReference>
<organism evidence="8 9">
    <name type="scientific">Roseateles oligotrophus</name>
    <dbReference type="NCBI Taxonomy" id="1769250"/>
    <lineage>
        <taxon>Bacteria</taxon>
        <taxon>Pseudomonadati</taxon>
        <taxon>Pseudomonadota</taxon>
        <taxon>Betaproteobacteria</taxon>
        <taxon>Burkholderiales</taxon>
        <taxon>Sphaerotilaceae</taxon>
        <taxon>Roseateles</taxon>
    </lineage>
</organism>
<accession>A0A840LAZ9</accession>
<dbReference type="PANTHER" id="PTHR30222:SF12">
    <property type="entry name" value="NORSPERMIDINE SENSOR"/>
    <property type="match status" value="1"/>
</dbReference>
<evidence type="ECO:0000256" key="6">
    <source>
        <dbReference type="PIRSR" id="PIRSR019574-1"/>
    </source>
</evidence>
<dbReference type="PRINTS" id="PR00909">
    <property type="entry name" value="SPERMDNBNDNG"/>
</dbReference>
<dbReference type="GO" id="GO:0015846">
    <property type="term" value="P:polyamine transport"/>
    <property type="evidence" value="ECO:0007669"/>
    <property type="project" value="InterPro"/>
</dbReference>
<dbReference type="InterPro" id="IPR001188">
    <property type="entry name" value="Sperm_putr-bd"/>
</dbReference>
<evidence type="ECO:0000256" key="3">
    <source>
        <dbReference type="ARBA" id="ARBA00022729"/>
    </source>
</evidence>
<dbReference type="Proteomes" id="UP000562027">
    <property type="component" value="Unassembled WGS sequence"/>
</dbReference>
<sequence length="367" mass="40292">MKLQPSSLLALAGLALALPGLAQAEEKILNFYNWSSYIADDTIANFEKETGIRVRYDTFDSSEILHTKLVAGRTGYDLVMSSTGWARMQADGGLLQPLNKALLPNLKNMDPVIQAQVHKLDPGNQYMVTWLWGYTTVGINVDKVRAALGSTPMPENAWDLLFKPEYVAKLKSCGVSYLDSSSEVLPAVLHYLGRPLSSSNPADYQAANALLKSVRPYVTLFSSAGFIDDMISGSLCVAMGWSGDLNSARQRAIEGKSGQRIEALLPKTGGIMYFDTLVIPADAPHVANAHAFMNYIMRPEVHASLTNKLFYANPNKEARRFVRPEIAGNPSVYPSEAEIQRMGVQGAVNNDMRRLMARSFTAFKSGF</sequence>
<dbReference type="PIRSF" id="PIRSF019574">
    <property type="entry name" value="Periplasmic_polyamine_BP"/>
    <property type="match status" value="1"/>
</dbReference>
<keyword evidence="2 5" id="KW-0813">Transport</keyword>
<dbReference type="PANTHER" id="PTHR30222">
    <property type="entry name" value="SPERMIDINE/PUTRESCINE-BINDING PERIPLASMIC PROTEIN"/>
    <property type="match status" value="1"/>
</dbReference>
<keyword evidence="3 7" id="KW-0732">Signal</keyword>
<dbReference type="AlphaFoldDB" id="A0A840LAZ9"/>
<dbReference type="CDD" id="cd13659">
    <property type="entry name" value="PBP2_PotF"/>
    <property type="match status" value="1"/>
</dbReference>
<comment type="subcellular location">
    <subcellularLocation>
        <location evidence="1 5">Periplasm</location>
    </subcellularLocation>
</comment>
<feature type="signal peptide" evidence="7">
    <location>
        <begin position="1"/>
        <end position="24"/>
    </location>
</feature>
<evidence type="ECO:0000256" key="4">
    <source>
        <dbReference type="ARBA" id="ARBA00022764"/>
    </source>
</evidence>
<feature type="binding site" evidence="6">
    <location>
        <position position="345"/>
    </location>
    <ligand>
        <name>spermidine</name>
        <dbReference type="ChEBI" id="CHEBI:57834"/>
    </ligand>
</feature>
<evidence type="ECO:0000256" key="7">
    <source>
        <dbReference type="SAM" id="SignalP"/>
    </source>
</evidence>
<dbReference type="RefSeq" id="WP_184303218.1">
    <property type="nucleotide sequence ID" value="NZ_JACHLP010000008.1"/>
</dbReference>
<dbReference type="EMBL" id="JACHLP010000008">
    <property type="protein sequence ID" value="MBB4845350.1"/>
    <property type="molecule type" value="Genomic_DNA"/>
</dbReference>
<comment type="function">
    <text evidence="5">Required for the activity of the bacterial periplasmic transport system of putrescine.</text>
</comment>
<keyword evidence="9" id="KW-1185">Reference proteome</keyword>
<dbReference type="SUPFAM" id="SSF53850">
    <property type="entry name" value="Periplasmic binding protein-like II"/>
    <property type="match status" value="1"/>
</dbReference>
<evidence type="ECO:0000313" key="8">
    <source>
        <dbReference type="EMBL" id="MBB4845350.1"/>
    </source>
</evidence>
<dbReference type="Gene3D" id="3.40.190.10">
    <property type="entry name" value="Periplasmic binding protein-like II"/>
    <property type="match status" value="2"/>
</dbReference>
<reference evidence="8 9" key="1">
    <citation type="submission" date="2020-08" db="EMBL/GenBank/DDBJ databases">
        <title>Functional genomics of gut bacteria from endangered species of beetles.</title>
        <authorList>
            <person name="Carlos-Shanley C."/>
        </authorList>
    </citation>
    <scope>NUCLEOTIDE SEQUENCE [LARGE SCALE GENOMIC DNA]</scope>
    <source>
        <strain evidence="8 9">S00239</strain>
    </source>
</reference>
<keyword evidence="4 5" id="KW-0574">Periplasm</keyword>
<evidence type="ECO:0000256" key="1">
    <source>
        <dbReference type="ARBA" id="ARBA00004418"/>
    </source>
</evidence>
<protein>
    <recommendedName>
        <fullName evidence="5">Putrescine-binding periplasmic protein</fullName>
    </recommendedName>
</protein>
<feature type="chain" id="PRO_5032690497" description="Putrescine-binding periplasmic protein" evidence="7">
    <location>
        <begin position="25"/>
        <end position="367"/>
    </location>
</feature>
<comment type="similarity">
    <text evidence="5">Belongs to the bacterial solute-binding protein PotD/PotF family.</text>
</comment>
<name>A0A840LAZ9_9BURK</name>
<proteinExistence type="inferred from homology"/>